<dbReference type="Proteomes" id="UP001209540">
    <property type="component" value="Unassembled WGS sequence"/>
</dbReference>
<dbReference type="EMBL" id="JAIXMP010000009">
    <property type="protein sequence ID" value="KAI9268066.1"/>
    <property type="molecule type" value="Genomic_DNA"/>
</dbReference>
<evidence type="ECO:0008006" key="5">
    <source>
        <dbReference type="Google" id="ProtNLM"/>
    </source>
</evidence>
<feature type="coiled-coil region" evidence="1">
    <location>
        <begin position="102"/>
        <end position="171"/>
    </location>
</feature>
<name>A0AAD5KDU7_9FUNG</name>
<evidence type="ECO:0000256" key="1">
    <source>
        <dbReference type="SAM" id="Coils"/>
    </source>
</evidence>
<keyword evidence="1" id="KW-0175">Coiled coil</keyword>
<dbReference type="AlphaFoldDB" id="A0AAD5KDU7"/>
<evidence type="ECO:0000313" key="4">
    <source>
        <dbReference type="Proteomes" id="UP001209540"/>
    </source>
</evidence>
<comment type="caution">
    <text evidence="3">The sequence shown here is derived from an EMBL/GenBank/DDBJ whole genome shotgun (WGS) entry which is preliminary data.</text>
</comment>
<sequence>MLHVQESTHSSLLLAPMLTPPSVHPQPTTSTSARTTRVVEQLQDTLDNLQKELISTRSQLETARQAKAQSELDAHNYVESNKKFRGDIQVLMQTLEGKQQILDSTKKSSMTMEAQVKKLRDEALASRKKLEELRRKEQVLERDRNAAVAEKEQTERQHIVLKESVQRLETRFEREVAGLRQDLSLVQSQVQLMSERSQLIATLSEQKIKQCAAERKELIAGLQAMRGQMQDNLQCFVQQMRTELAPLLDHVNQSSSTIKDFEYSVLRCRGEVNGLVARIRAYTAEAYGVE</sequence>
<proteinExistence type="predicted"/>
<feature type="region of interest" description="Disordered" evidence="2">
    <location>
        <begin position="1"/>
        <end position="34"/>
    </location>
</feature>
<accession>A0AAD5KDU7</accession>
<feature type="compositionally biased region" description="Polar residues" evidence="2">
    <location>
        <begin position="1"/>
        <end position="11"/>
    </location>
</feature>
<evidence type="ECO:0000256" key="2">
    <source>
        <dbReference type="SAM" id="MobiDB-lite"/>
    </source>
</evidence>
<organism evidence="3 4">
    <name type="scientific">Phascolomyces articulosus</name>
    <dbReference type="NCBI Taxonomy" id="60185"/>
    <lineage>
        <taxon>Eukaryota</taxon>
        <taxon>Fungi</taxon>
        <taxon>Fungi incertae sedis</taxon>
        <taxon>Mucoromycota</taxon>
        <taxon>Mucoromycotina</taxon>
        <taxon>Mucoromycetes</taxon>
        <taxon>Mucorales</taxon>
        <taxon>Lichtheimiaceae</taxon>
        <taxon>Phascolomyces</taxon>
    </lineage>
</organism>
<reference evidence="3" key="1">
    <citation type="journal article" date="2022" name="IScience">
        <title>Evolution of zygomycete secretomes and the origins of terrestrial fungal ecologies.</title>
        <authorList>
            <person name="Chang Y."/>
            <person name="Wang Y."/>
            <person name="Mondo S."/>
            <person name="Ahrendt S."/>
            <person name="Andreopoulos W."/>
            <person name="Barry K."/>
            <person name="Beard J."/>
            <person name="Benny G.L."/>
            <person name="Blankenship S."/>
            <person name="Bonito G."/>
            <person name="Cuomo C."/>
            <person name="Desiro A."/>
            <person name="Gervers K.A."/>
            <person name="Hundley H."/>
            <person name="Kuo A."/>
            <person name="LaButti K."/>
            <person name="Lang B.F."/>
            <person name="Lipzen A."/>
            <person name="O'Donnell K."/>
            <person name="Pangilinan J."/>
            <person name="Reynolds N."/>
            <person name="Sandor L."/>
            <person name="Smith M.E."/>
            <person name="Tsang A."/>
            <person name="Grigoriev I.V."/>
            <person name="Stajich J.E."/>
            <person name="Spatafora J.W."/>
        </authorList>
    </citation>
    <scope>NUCLEOTIDE SEQUENCE</scope>
    <source>
        <strain evidence="3">RSA 2281</strain>
    </source>
</reference>
<gene>
    <name evidence="3" type="ORF">BDA99DRAFT_558247</name>
</gene>
<protein>
    <recommendedName>
        <fullName evidence="5">SWI5-dependent HO expression protein 3</fullName>
    </recommendedName>
</protein>
<evidence type="ECO:0000313" key="3">
    <source>
        <dbReference type="EMBL" id="KAI9268066.1"/>
    </source>
</evidence>
<keyword evidence="4" id="KW-1185">Reference proteome</keyword>
<reference evidence="3" key="2">
    <citation type="submission" date="2023-02" db="EMBL/GenBank/DDBJ databases">
        <authorList>
            <consortium name="DOE Joint Genome Institute"/>
            <person name="Mondo S.J."/>
            <person name="Chang Y."/>
            <person name="Wang Y."/>
            <person name="Ahrendt S."/>
            <person name="Andreopoulos W."/>
            <person name="Barry K."/>
            <person name="Beard J."/>
            <person name="Benny G.L."/>
            <person name="Blankenship S."/>
            <person name="Bonito G."/>
            <person name="Cuomo C."/>
            <person name="Desiro A."/>
            <person name="Gervers K.A."/>
            <person name="Hundley H."/>
            <person name="Kuo A."/>
            <person name="LaButti K."/>
            <person name="Lang B.F."/>
            <person name="Lipzen A."/>
            <person name="O'Donnell K."/>
            <person name="Pangilinan J."/>
            <person name="Reynolds N."/>
            <person name="Sandor L."/>
            <person name="Smith M.W."/>
            <person name="Tsang A."/>
            <person name="Grigoriev I.V."/>
            <person name="Stajich J.E."/>
            <person name="Spatafora J.W."/>
        </authorList>
    </citation>
    <scope>NUCLEOTIDE SEQUENCE</scope>
    <source>
        <strain evidence="3">RSA 2281</strain>
    </source>
</reference>